<feature type="transmembrane region" description="Helical" evidence="1">
    <location>
        <begin position="24"/>
        <end position="43"/>
    </location>
</feature>
<name>A0ABV8H1M2_9BACI</name>
<evidence type="ECO:0000313" key="3">
    <source>
        <dbReference type="Proteomes" id="UP001595772"/>
    </source>
</evidence>
<proteinExistence type="predicted"/>
<keyword evidence="1" id="KW-1133">Transmembrane helix</keyword>
<accession>A0ABV8H1M2</accession>
<keyword evidence="3" id="KW-1185">Reference proteome</keyword>
<gene>
    <name evidence="2" type="ORF">ACFOUV_13235</name>
</gene>
<dbReference type="RefSeq" id="WP_379497242.1">
    <property type="nucleotide sequence ID" value="NZ_JBHSAO010000008.1"/>
</dbReference>
<keyword evidence="1" id="KW-0472">Membrane</keyword>
<reference evidence="3" key="1">
    <citation type="journal article" date="2019" name="Int. J. Syst. Evol. Microbiol.">
        <title>The Global Catalogue of Microorganisms (GCM) 10K type strain sequencing project: providing services to taxonomists for standard genome sequencing and annotation.</title>
        <authorList>
            <consortium name="The Broad Institute Genomics Platform"/>
            <consortium name="The Broad Institute Genome Sequencing Center for Infectious Disease"/>
            <person name="Wu L."/>
            <person name="Ma J."/>
        </authorList>
    </citation>
    <scope>NUCLEOTIDE SEQUENCE [LARGE SCALE GENOMIC DNA]</scope>
    <source>
        <strain evidence="3">IBRC-M 10703</strain>
    </source>
</reference>
<protein>
    <submittedName>
        <fullName evidence="2">Uncharacterized protein</fullName>
    </submittedName>
</protein>
<organism evidence="2 3">
    <name type="scientific">Oceanobacillus longus</name>
    <dbReference type="NCBI Taxonomy" id="930120"/>
    <lineage>
        <taxon>Bacteria</taxon>
        <taxon>Bacillati</taxon>
        <taxon>Bacillota</taxon>
        <taxon>Bacilli</taxon>
        <taxon>Bacillales</taxon>
        <taxon>Bacillaceae</taxon>
        <taxon>Oceanobacillus</taxon>
    </lineage>
</organism>
<comment type="caution">
    <text evidence="2">The sequence shown here is derived from an EMBL/GenBank/DDBJ whole genome shotgun (WGS) entry which is preliminary data.</text>
</comment>
<evidence type="ECO:0000313" key="2">
    <source>
        <dbReference type="EMBL" id="MFC4024760.1"/>
    </source>
</evidence>
<keyword evidence="1" id="KW-0812">Transmembrane</keyword>
<evidence type="ECO:0000256" key="1">
    <source>
        <dbReference type="SAM" id="Phobius"/>
    </source>
</evidence>
<dbReference type="Proteomes" id="UP001595772">
    <property type="component" value="Unassembled WGS sequence"/>
</dbReference>
<sequence>MDEAKIPHFKMIKNVITRMNSNSLLLKGWSVTIFVGLFTLANIKDMEEFSANNKYKGIGNGSL</sequence>
<dbReference type="EMBL" id="JBHSAO010000008">
    <property type="protein sequence ID" value="MFC4024760.1"/>
    <property type="molecule type" value="Genomic_DNA"/>
</dbReference>